<dbReference type="EMBL" id="CAXIEN010000018">
    <property type="protein sequence ID" value="CAL1265586.1"/>
    <property type="molecule type" value="Genomic_DNA"/>
</dbReference>
<accession>A0AAV1Z2S1</accession>
<proteinExistence type="predicted"/>
<comment type="caution">
    <text evidence="1">The sequence shown here is derived from an EMBL/GenBank/DDBJ whole genome shotgun (WGS) entry which is preliminary data.</text>
</comment>
<protein>
    <submittedName>
        <fullName evidence="1">Uncharacterized protein</fullName>
    </submittedName>
</protein>
<evidence type="ECO:0000313" key="1">
    <source>
        <dbReference type="EMBL" id="CAL1265586.1"/>
    </source>
</evidence>
<name>A0AAV1Z2S1_9ARAC</name>
<dbReference type="Proteomes" id="UP001497382">
    <property type="component" value="Unassembled WGS sequence"/>
</dbReference>
<gene>
    <name evidence="1" type="ORF">LARSCL_LOCUS2619</name>
</gene>
<keyword evidence="2" id="KW-1185">Reference proteome</keyword>
<sequence length="209" mass="23521">MESTEIVLILAKLAKSERLHVESPDNDEREEPRWIPEFRGGSKCFEGIATGRAQISEVLETSHAARSSFGGVRTCSLRTEASVIPHTTGSVPGTVWTAVSGFAWNAATRVWRYVTRNYGVSVHVQVLPVNELLIRLRDPHRERLVDRMRNIMREYSVVDVNALADTIQQDSSLVLQIILKYLVEFLIEEMSLPVRIPVAEDSLEYSANS</sequence>
<dbReference type="AlphaFoldDB" id="A0AAV1Z2S1"/>
<reference evidence="1 2" key="1">
    <citation type="submission" date="2024-04" db="EMBL/GenBank/DDBJ databases">
        <authorList>
            <person name="Rising A."/>
            <person name="Reimegard J."/>
            <person name="Sonavane S."/>
            <person name="Akerstrom W."/>
            <person name="Nylinder S."/>
            <person name="Hedman E."/>
            <person name="Kallberg Y."/>
        </authorList>
    </citation>
    <scope>NUCLEOTIDE SEQUENCE [LARGE SCALE GENOMIC DNA]</scope>
</reference>
<organism evidence="1 2">
    <name type="scientific">Larinioides sclopetarius</name>
    <dbReference type="NCBI Taxonomy" id="280406"/>
    <lineage>
        <taxon>Eukaryota</taxon>
        <taxon>Metazoa</taxon>
        <taxon>Ecdysozoa</taxon>
        <taxon>Arthropoda</taxon>
        <taxon>Chelicerata</taxon>
        <taxon>Arachnida</taxon>
        <taxon>Araneae</taxon>
        <taxon>Araneomorphae</taxon>
        <taxon>Entelegynae</taxon>
        <taxon>Araneoidea</taxon>
        <taxon>Araneidae</taxon>
        <taxon>Larinioides</taxon>
    </lineage>
</organism>
<evidence type="ECO:0000313" key="2">
    <source>
        <dbReference type="Proteomes" id="UP001497382"/>
    </source>
</evidence>